<dbReference type="EMBL" id="ABXP02000004">
    <property type="protein sequence ID" value="KKC30920.1"/>
    <property type="molecule type" value="Genomic_DNA"/>
</dbReference>
<dbReference type="Pfam" id="PF08239">
    <property type="entry name" value="SH3_3"/>
    <property type="match status" value="1"/>
</dbReference>
<evidence type="ECO:0000259" key="1">
    <source>
        <dbReference type="Pfam" id="PF08239"/>
    </source>
</evidence>
<dbReference type="RefSeq" id="WP_009609908.1">
    <property type="nucleotide sequence ID" value="NZ_ABXP02000004.1"/>
</dbReference>
<dbReference type="Gene3D" id="2.30.30.40">
    <property type="entry name" value="SH3 Domains"/>
    <property type="match status" value="1"/>
</dbReference>
<name>B7R6S1_9THEO</name>
<reference evidence="3" key="3">
    <citation type="submission" date="2015-02" db="EMBL/GenBank/DDBJ databases">
        <title>Genome analysis of three genomes within the thermophilic hydrogenogenic bacterial species Caldanaerobacter subterraneus.</title>
        <authorList>
            <person name="Sant'Anna F.H."/>
            <person name="Lebedinsky A."/>
            <person name="Sokolova T."/>
            <person name="Robb F.T."/>
            <person name="Gonzalez J.M."/>
        </authorList>
    </citation>
    <scope>NUCLEOTIDE SEQUENCE [LARGE SCALE GENOMIC DNA]</scope>
    <source>
        <strain evidence="3">DSM 12653</strain>
    </source>
</reference>
<dbReference type="AlphaFoldDB" id="B7R6S1"/>
<proteinExistence type="predicted"/>
<sequence>MEYIGRPYSKLHSSTHVGQMYHPKVRVSFHTDEGLFSFESGFPDPTSELVSVQTQKSLSQPTGTATITLVPRQVGFENEPKQNWFYRVNPMDFFTIEMKEDIHSPWVTVMTGFVDQVRQNFVSGNKPQRVITITGSDFGKILTRSNFDAFHYFKDVNDTQAFIKTKGVVNLYQSPDLNSPIVGTLQAGMIHEVVNQVGDFYYIVAQRFGYGYVYANDVELFKNENTKATETAKRLKELLYSNSVMINEGGNLVSGLYWNLVLSGKSPEELGNYFQVDAMKNTFINWIYKTWNITPIVYGKDGRQVQADLPSLLRFIIHKPIDWADFVWIPSAATSLVGSIWTYLLSLSCLPFGEMWVDVRDDIMHPLIPWEDVAYSTQMFDKELGTAIDGGLTFNGAKNVFVWRPVPYDKKDWDNLVMHKINYKLIQELDLGRTDFEVITAYWTAPLDIGFDPTKGMASEIPCLLDSLNAAKYGLQTLRITLPAYNLYNTAEIAEKKLYQWYKDNPNFLEGTIKIKGKPNIRIGQRLYIEDTGESFYIESVKHDFTVFEGYTTTIEVNRGMVRGDNWAEGDVVSKPYTDIYPRATGPQDIK</sequence>
<dbReference type="InterPro" id="IPR003646">
    <property type="entry name" value="SH3-like_bac-type"/>
</dbReference>
<dbReference type="Proteomes" id="UP000010146">
    <property type="component" value="Unassembled WGS sequence"/>
</dbReference>
<reference evidence="2 3" key="1">
    <citation type="submission" date="2008-07" db="EMBL/GenBank/DDBJ databases">
        <authorList>
            <person name="Gonzalez J."/>
            <person name="Sokolova T."/>
            <person name="Ferriera S."/>
            <person name="Johnson J."/>
            <person name="Kravitz S."/>
            <person name="Beeson K."/>
            <person name="Sutton G."/>
            <person name="Rogers Y.-H."/>
            <person name="Friedman R."/>
            <person name="Frazier M."/>
            <person name="Venter J.C."/>
        </authorList>
    </citation>
    <scope>NUCLEOTIDE SEQUENCE [LARGE SCALE GENOMIC DNA]</scope>
    <source>
        <strain evidence="2 3">DSM 12653</strain>
    </source>
</reference>
<feature type="domain" description="SH3b" evidence="1">
    <location>
        <begin position="168"/>
        <end position="218"/>
    </location>
</feature>
<comment type="caution">
    <text evidence="2">The sequence shown here is derived from an EMBL/GenBank/DDBJ whole genome shotgun (WGS) entry which is preliminary data.</text>
</comment>
<reference evidence="2 3" key="2">
    <citation type="journal article" date="2015" name="BMC Genomics">
        <title>Analysis of three genomes within the thermophilic bacterial species Caldanaerobacter subterraneus with a focus on carbon monoxide dehydrogenase evolution and hydrolase diversity.</title>
        <authorList>
            <person name="Sant'Anna F.H."/>
            <person name="Lebedinsky A.V."/>
            <person name="Sokolova T.G."/>
            <person name="Robb F.T."/>
            <person name="Gonzalez J.M."/>
        </authorList>
    </citation>
    <scope>NUCLEOTIDE SEQUENCE [LARGE SCALE GENOMIC DNA]</scope>
    <source>
        <strain evidence="2 3">DSM 12653</strain>
    </source>
</reference>
<protein>
    <recommendedName>
        <fullName evidence="1">SH3b domain-containing protein</fullName>
    </recommendedName>
</protein>
<evidence type="ECO:0000313" key="3">
    <source>
        <dbReference type="Proteomes" id="UP000010146"/>
    </source>
</evidence>
<accession>B7R6S1</accession>
<gene>
    <name evidence="2" type="ORF">CDSM653_00017</name>
</gene>
<evidence type="ECO:0000313" key="2">
    <source>
        <dbReference type="EMBL" id="KKC30920.1"/>
    </source>
</evidence>
<organism evidence="2 3">
    <name type="scientific">Caldanaerobacter subterraneus subsp. pacificus DSM 12653</name>
    <dbReference type="NCBI Taxonomy" id="391606"/>
    <lineage>
        <taxon>Bacteria</taxon>
        <taxon>Bacillati</taxon>
        <taxon>Bacillota</taxon>
        <taxon>Clostridia</taxon>
        <taxon>Thermoanaerobacterales</taxon>
        <taxon>Thermoanaerobacteraceae</taxon>
        <taxon>Caldanaerobacter</taxon>
    </lineage>
</organism>